<dbReference type="VEuPathDB" id="FungiDB:PC110_g23752"/>
<evidence type="ECO:0000313" key="1">
    <source>
        <dbReference type="EMBL" id="KAG6951505.1"/>
    </source>
</evidence>
<accession>A0A8T1U1J4</accession>
<dbReference type="Proteomes" id="UP000688947">
    <property type="component" value="Unassembled WGS sequence"/>
</dbReference>
<protein>
    <recommendedName>
        <fullName evidence="3">MULE transposase domain-containing protein</fullName>
    </recommendedName>
</protein>
<name>A0A8T1U1J4_9STRA</name>
<evidence type="ECO:0008006" key="3">
    <source>
        <dbReference type="Google" id="ProtNLM"/>
    </source>
</evidence>
<proteinExistence type="predicted"/>
<dbReference type="AlphaFoldDB" id="A0A8T1U1J4"/>
<evidence type="ECO:0000313" key="2">
    <source>
        <dbReference type="Proteomes" id="UP000688947"/>
    </source>
</evidence>
<sequence length="120" mass="12910">MLVTSQQTGGLIEMPFTFSSISTGPSRGNFQLYAICIGDADKAPAVVDSTTATHPSNTLCAFFHMVKNVVDQVSSFSGEAVSLVFKHLYQMHYSNASTEFTVKTAQALAAWTSIPVIRSV</sequence>
<reference evidence="1" key="1">
    <citation type="submission" date="2021-01" db="EMBL/GenBank/DDBJ databases">
        <title>Phytophthora aleatoria, a newly-described species from Pinus radiata is distinct from Phytophthora cactorum isolates based on comparative genomics.</title>
        <authorList>
            <person name="Mcdougal R."/>
            <person name="Panda P."/>
            <person name="Williams N."/>
            <person name="Studholme D.J."/>
        </authorList>
    </citation>
    <scope>NUCLEOTIDE SEQUENCE</scope>
    <source>
        <strain evidence="1">NZFS 3830</strain>
    </source>
</reference>
<dbReference type="EMBL" id="JAENGZ010001007">
    <property type="protein sequence ID" value="KAG6951505.1"/>
    <property type="molecule type" value="Genomic_DNA"/>
</dbReference>
<organism evidence="1 2">
    <name type="scientific">Phytophthora cactorum</name>
    <dbReference type="NCBI Taxonomy" id="29920"/>
    <lineage>
        <taxon>Eukaryota</taxon>
        <taxon>Sar</taxon>
        <taxon>Stramenopiles</taxon>
        <taxon>Oomycota</taxon>
        <taxon>Peronosporomycetes</taxon>
        <taxon>Peronosporales</taxon>
        <taxon>Peronosporaceae</taxon>
        <taxon>Phytophthora</taxon>
    </lineage>
</organism>
<comment type="caution">
    <text evidence="1">The sequence shown here is derived from an EMBL/GenBank/DDBJ whole genome shotgun (WGS) entry which is preliminary data.</text>
</comment>
<gene>
    <name evidence="1" type="ORF">JG687_00013572</name>
</gene>